<evidence type="ECO:0000256" key="2">
    <source>
        <dbReference type="ARBA" id="ARBA00022692"/>
    </source>
</evidence>
<dbReference type="SMART" id="SM00724">
    <property type="entry name" value="TLC"/>
    <property type="match status" value="1"/>
</dbReference>
<organism evidence="8 9">
    <name type="scientific">Paraglomus occultum</name>
    <dbReference type="NCBI Taxonomy" id="144539"/>
    <lineage>
        <taxon>Eukaryota</taxon>
        <taxon>Fungi</taxon>
        <taxon>Fungi incertae sedis</taxon>
        <taxon>Mucoromycota</taxon>
        <taxon>Glomeromycotina</taxon>
        <taxon>Glomeromycetes</taxon>
        <taxon>Paraglomerales</taxon>
        <taxon>Paraglomeraceae</taxon>
        <taxon>Paraglomus</taxon>
    </lineage>
</organism>
<dbReference type="AlphaFoldDB" id="A0A9N9A2P7"/>
<dbReference type="EMBL" id="CAJVPJ010000372">
    <property type="protein sequence ID" value="CAG8517460.1"/>
    <property type="molecule type" value="Genomic_DNA"/>
</dbReference>
<evidence type="ECO:0000259" key="7">
    <source>
        <dbReference type="PROSITE" id="PS50922"/>
    </source>
</evidence>
<keyword evidence="2 5" id="KW-0812">Transmembrane</keyword>
<dbReference type="GO" id="GO:0055088">
    <property type="term" value="P:lipid homeostasis"/>
    <property type="evidence" value="ECO:0007669"/>
    <property type="project" value="TreeGrafter"/>
</dbReference>
<dbReference type="GO" id="GO:0016020">
    <property type="term" value="C:membrane"/>
    <property type="evidence" value="ECO:0007669"/>
    <property type="project" value="UniProtKB-SubCell"/>
</dbReference>
<name>A0A9N9A2P7_9GLOM</name>
<accession>A0A9N9A2P7</accession>
<evidence type="ECO:0000313" key="8">
    <source>
        <dbReference type="EMBL" id="CAG8517460.1"/>
    </source>
</evidence>
<keyword evidence="3 6" id="KW-1133">Transmembrane helix</keyword>
<gene>
    <name evidence="8" type="ORF">POCULU_LOCUS3395</name>
</gene>
<dbReference type="InterPro" id="IPR050846">
    <property type="entry name" value="TLCD"/>
</dbReference>
<dbReference type="PANTHER" id="PTHR13439:SF0">
    <property type="entry name" value="TOPOISOMERASE I DAMAGE AFFECTED PROTEIN 4"/>
    <property type="match status" value="1"/>
</dbReference>
<evidence type="ECO:0000256" key="1">
    <source>
        <dbReference type="ARBA" id="ARBA00004141"/>
    </source>
</evidence>
<sequence length="262" mass="29620">MSAGWLESFFTAVGLQKLAYHWQALLFATLACNFTVGFSRIISPILFPKSYKQLSDRKRLSWDIHVVSLVHSVAITALSIPLLFDETLQKDKVFGYDEYAGNVYAIACGYFLWDSLVSLYYVRDFGVGFVVHGSVCFGVYLFAYRPFLNYYGAAFLMFELSTPFLNLHWFMDKVGATGSWLQIINVSVLPVLDRVPLFLQVIYGGANVVLNTLNVLWFFKMLNAVSRRIPKKNGQAKSPKANIKDTISSGESWENINGKKID</sequence>
<dbReference type="Proteomes" id="UP000789572">
    <property type="component" value="Unassembled WGS sequence"/>
</dbReference>
<dbReference type="InterPro" id="IPR006634">
    <property type="entry name" value="TLC-dom"/>
</dbReference>
<evidence type="ECO:0000256" key="3">
    <source>
        <dbReference type="ARBA" id="ARBA00022989"/>
    </source>
</evidence>
<dbReference type="PROSITE" id="PS50922">
    <property type="entry name" value="TLC"/>
    <property type="match status" value="1"/>
</dbReference>
<feature type="transmembrane region" description="Helical" evidence="6">
    <location>
        <begin position="20"/>
        <end position="43"/>
    </location>
</feature>
<proteinExistence type="predicted"/>
<feature type="domain" description="TLC" evidence="7">
    <location>
        <begin position="57"/>
        <end position="230"/>
    </location>
</feature>
<keyword evidence="9" id="KW-1185">Reference proteome</keyword>
<keyword evidence="4 5" id="KW-0472">Membrane</keyword>
<evidence type="ECO:0000256" key="6">
    <source>
        <dbReference type="SAM" id="Phobius"/>
    </source>
</evidence>
<reference evidence="8" key="1">
    <citation type="submission" date="2021-06" db="EMBL/GenBank/DDBJ databases">
        <authorList>
            <person name="Kallberg Y."/>
            <person name="Tangrot J."/>
            <person name="Rosling A."/>
        </authorList>
    </citation>
    <scope>NUCLEOTIDE SEQUENCE</scope>
    <source>
        <strain evidence="8">IA702</strain>
    </source>
</reference>
<comment type="caution">
    <text evidence="8">The sequence shown here is derived from an EMBL/GenBank/DDBJ whole genome shotgun (WGS) entry which is preliminary data.</text>
</comment>
<evidence type="ECO:0000313" key="9">
    <source>
        <dbReference type="Proteomes" id="UP000789572"/>
    </source>
</evidence>
<feature type="transmembrane region" description="Helical" evidence="6">
    <location>
        <begin position="197"/>
        <end position="219"/>
    </location>
</feature>
<dbReference type="Pfam" id="PF03798">
    <property type="entry name" value="TRAM_LAG1_CLN8"/>
    <property type="match status" value="1"/>
</dbReference>
<comment type="subcellular location">
    <subcellularLocation>
        <location evidence="1">Membrane</location>
        <topology evidence="1">Multi-pass membrane protein</topology>
    </subcellularLocation>
</comment>
<protein>
    <submittedName>
        <fullName evidence="8">8593_t:CDS:1</fullName>
    </submittedName>
</protein>
<feature type="transmembrane region" description="Helical" evidence="6">
    <location>
        <begin position="125"/>
        <end position="143"/>
    </location>
</feature>
<dbReference type="PANTHER" id="PTHR13439">
    <property type="entry name" value="CT120 PROTEIN"/>
    <property type="match status" value="1"/>
</dbReference>
<evidence type="ECO:0000256" key="5">
    <source>
        <dbReference type="PROSITE-ProRule" id="PRU00205"/>
    </source>
</evidence>
<feature type="transmembrane region" description="Helical" evidence="6">
    <location>
        <begin position="64"/>
        <end position="84"/>
    </location>
</feature>
<evidence type="ECO:0000256" key="4">
    <source>
        <dbReference type="ARBA" id="ARBA00023136"/>
    </source>
</evidence>
<dbReference type="GO" id="GO:0005783">
    <property type="term" value="C:endoplasmic reticulum"/>
    <property type="evidence" value="ECO:0007669"/>
    <property type="project" value="TreeGrafter"/>
</dbReference>
<dbReference type="OrthoDB" id="10266980at2759"/>